<gene>
    <name evidence="1" type="ORF">S01H4_63566</name>
</gene>
<dbReference type="EMBL" id="BART01038265">
    <property type="protein sequence ID" value="GAH15673.1"/>
    <property type="molecule type" value="Genomic_DNA"/>
</dbReference>
<feature type="non-terminal residue" evidence="1">
    <location>
        <position position="132"/>
    </location>
</feature>
<comment type="caution">
    <text evidence="1">The sequence shown here is derived from an EMBL/GenBank/DDBJ whole genome shotgun (WGS) entry which is preliminary data.</text>
</comment>
<name>X1F4F2_9ZZZZ</name>
<dbReference type="AlphaFoldDB" id="X1F4F2"/>
<organism evidence="1">
    <name type="scientific">marine sediment metagenome</name>
    <dbReference type="NCBI Taxonomy" id="412755"/>
    <lineage>
        <taxon>unclassified sequences</taxon>
        <taxon>metagenomes</taxon>
        <taxon>ecological metagenomes</taxon>
    </lineage>
</organism>
<proteinExistence type="predicted"/>
<sequence length="132" mass="14693">MAAIIGREFEFNTLEAASESEEDTVIEALKSAERSQLIEEMETDKGETHAFVHALIPASLVESLRPKKLRRMHHRAAAAFEQQNPDNFEALAYHNLSAGLEKQGVEYLLLAGDRARGLFAHQEAIASYKKAV</sequence>
<protein>
    <submittedName>
        <fullName evidence="1">Uncharacterized protein</fullName>
    </submittedName>
</protein>
<evidence type="ECO:0000313" key="1">
    <source>
        <dbReference type="EMBL" id="GAH15673.1"/>
    </source>
</evidence>
<reference evidence="1" key="1">
    <citation type="journal article" date="2014" name="Front. Microbiol.">
        <title>High frequency of phylogenetically diverse reductive dehalogenase-homologous genes in deep subseafloor sedimentary metagenomes.</title>
        <authorList>
            <person name="Kawai M."/>
            <person name="Futagami T."/>
            <person name="Toyoda A."/>
            <person name="Takaki Y."/>
            <person name="Nishi S."/>
            <person name="Hori S."/>
            <person name="Arai W."/>
            <person name="Tsubouchi T."/>
            <person name="Morono Y."/>
            <person name="Uchiyama I."/>
            <person name="Ito T."/>
            <person name="Fujiyama A."/>
            <person name="Inagaki F."/>
            <person name="Takami H."/>
        </authorList>
    </citation>
    <scope>NUCLEOTIDE SEQUENCE</scope>
    <source>
        <strain evidence="1">Expedition CK06-06</strain>
    </source>
</reference>
<accession>X1F4F2</accession>